<feature type="region of interest" description="Disordered" evidence="9">
    <location>
        <begin position="238"/>
        <end position="258"/>
    </location>
</feature>
<feature type="transmembrane region" description="Helical" evidence="10">
    <location>
        <begin position="585"/>
        <end position="609"/>
    </location>
</feature>
<dbReference type="InterPro" id="IPR004773">
    <property type="entry name" value="K/Na_transp_Trk1/HKT1"/>
</dbReference>
<keyword evidence="3" id="KW-0633">Potassium transport</keyword>
<evidence type="ECO:0000313" key="12">
    <source>
        <dbReference type="Proteomes" id="UP000184267"/>
    </source>
</evidence>
<dbReference type="GO" id="GO:0030007">
    <property type="term" value="P:intracellular potassium ion homeostasis"/>
    <property type="evidence" value="ECO:0007669"/>
    <property type="project" value="TreeGrafter"/>
</dbReference>
<evidence type="ECO:0000256" key="10">
    <source>
        <dbReference type="SAM" id="Phobius"/>
    </source>
</evidence>
<accession>A0A1M2W006</accession>
<dbReference type="GO" id="GO:1990573">
    <property type="term" value="P:potassium ion import across plasma membrane"/>
    <property type="evidence" value="ECO:0007669"/>
    <property type="project" value="TreeGrafter"/>
</dbReference>
<evidence type="ECO:0000256" key="8">
    <source>
        <dbReference type="ARBA" id="ARBA00023136"/>
    </source>
</evidence>
<feature type="region of interest" description="Disordered" evidence="9">
    <location>
        <begin position="179"/>
        <end position="225"/>
    </location>
</feature>
<dbReference type="GO" id="GO:0140107">
    <property type="term" value="F:high-affinity potassium ion transmembrane transporter activity"/>
    <property type="evidence" value="ECO:0007669"/>
    <property type="project" value="TreeGrafter"/>
</dbReference>
<evidence type="ECO:0000313" key="11">
    <source>
        <dbReference type="EMBL" id="OJT13197.1"/>
    </source>
</evidence>
<feature type="transmembrane region" description="Helical" evidence="10">
    <location>
        <begin position="694"/>
        <end position="717"/>
    </location>
</feature>
<feature type="transmembrane region" description="Helical" evidence="10">
    <location>
        <begin position="534"/>
        <end position="554"/>
    </location>
</feature>
<dbReference type="InterPro" id="IPR051143">
    <property type="entry name" value="TrkH_K-transport"/>
</dbReference>
<reference evidence="11 12" key="1">
    <citation type="submission" date="2016-10" db="EMBL/GenBank/DDBJ databases">
        <title>Genome sequence of the basidiomycete white-rot fungus Trametes pubescens.</title>
        <authorList>
            <person name="Makela M.R."/>
            <person name="Granchi Z."/>
            <person name="Peng M."/>
            <person name="De Vries R.P."/>
            <person name="Grigoriev I."/>
            <person name="Riley R."/>
            <person name="Hilden K."/>
        </authorList>
    </citation>
    <scope>NUCLEOTIDE SEQUENCE [LARGE SCALE GENOMIC DNA]</scope>
    <source>
        <strain evidence="11 12">FBCC735</strain>
    </source>
</reference>
<keyword evidence="7" id="KW-0406">Ion transport</keyword>
<keyword evidence="5" id="KW-0630">Potassium</keyword>
<keyword evidence="6 10" id="KW-1133">Transmembrane helix</keyword>
<name>A0A1M2W006_TRAPU</name>
<keyword evidence="12" id="KW-1185">Reference proteome</keyword>
<keyword evidence="8 10" id="KW-0472">Membrane</keyword>
<dbReference type="GO" id="GO:0005886">
    <property type="term" value="C:plasma membrane"/>
    <property type="evidence" value="ECO:0007669"/>
    <property type="project" value="TreeGrafter"/>
</dbReference>
<dbReference type="Proteomes" id="UP000184267">
    <property type="component" value="Unassembled WGS sequence"/>
</dbReference>
<evidence type="ECO:0000256" key="2">
    <source>
        <dbReference type="ARBA" id="ARBA00022448"/>
    </source>
</evidence>
<feature type="transmembrane region" description="Helical" evidence="10">
    <location>
        <begin position="73"/>
        <end position="96"/>
    </location>
</feature>
<feature type="compositionally biased region" description="Basic and acidic residues" evidence="9">
    <location>
        <begin position="786"/>
        <end position="795"/>
    </location>
</feature>
<gene>
    <name evidence="11" type="ORF">TRAPUB_10216</name>
</gene>
<feature type="transmembrane region" description="Helical" evidence="10">
    <location>
        <begin position="472"/>
        <end position="499"/>
    </location>
</feature>
<keyword evidence="4 10" id="KW-0812">Transmembrane</keyword>
<evidence type="ECO:0000256" key="5">
    <source>
        <dbReference type="ARBA" id="ARBA00022958"/>
    </source>
</evidence>
<dbReference type="OMA" id="PHIITMR"/>
<feature type="region of interest" description="Disordered" evidence="9">
    <location>
        <begin position="765"/>
        <end position="795"/>
    </location>
</feature>
<evidence type="ECO:0000256" key="7">
    <source>
        <dbReference type="ARBA" id="ARBA00023065"/>
    </source>
</evidence>
<dbReference type="PANTHER" id="PTHR31064:SF30">
    <property type="entry name" value="HIGH-AFFINITY POTASSIUM TRANSPORT PROTEIN-RELATED"/>
    <property type="match status" value="1"/>
</dbReference>
<dbReference type="InterPro" id="IPR003445">
    <property type="entry name" value="Cat_transpt"/>
</dbReference>
<dbReference type="PANTHER" id="PTHR31064">
    <property type="entry name" value="POTASSIUM TRANSPORT PROTEIN DDB_G0292412-RELATED"/>
    <property type="match status" value="1"/>
</dbReference>
<protein>
    <submittedName>
        <fullName evidence="11">Low-affinity potassium transport protein</fullName>
    </submittedName>
</protein>
<organism evidence="11 12">
    <name type="scientific">Trametes pubescens</name>
    <name type="common">White-rot fungus</name>
    <dbReference type="NCBI Taxonomy" id="154538"/>
    <lineage>
        <taxon>Eukaryota</taxon>
        <taxon>Fungi</taxon>
        <taxon>Dikarya</taxon>
        <taxon>Basidiomycota</taxon>
        <taxon>Agaricomycotina</taxon>
        <taxon>Agaricomycetes</taxon>
        <taxon>Polyporales</taxon>
        <taxon>Polyporaceae</taxon>
        <taxon>Trametes</taxon>
    </lineage>
</organism>
<dbReference type="Pfam" id="PF02386">
    <property type="entry name" value="TrkH"/>
    <property type="match status" value="1"/>
</dbReference>
<feature type="transmembrane region" description="Helical" evidence="10">
    <location>
        <begin position="441"/>
        <end position="460"/>
    </location>
</feature>
<comment type="caution">
    <text evidence="11">The sequence shown here is derived from an EMBL/GenBank/DDBJ whole genome shotgun (WGS) entry which is preliminary data.</text>
</comment>
<evidence type="ECO:0000256" key="1">
    <source>
        <dbReference type="ARBA" id="ARBA00004141"/>
    </source>
</evidence>
<keyword evidence="2" id="KW-0813">Transport</keyword>
<dbReference type="NCBIfam" id="TIGR00934">
    <property type="entry name" value="2a38euk"/>
    <property type="match status" value="1"/>
</dbReference>
<sequence>MAVLDVFWDTYDRLRQWIEEEANFFRLHLLYFTFVPLIAAGIFYGVNGEFHIPLTVTGLATVNLSTLTVFQQVILLVLMVMGDITIVAWVMVLVRLRYFREHIIQRHRQKTMLQSMRDRVSGIVAGVGRSVPLWHPEAGAEKHAQHGSHGIQASDGIGAALAGGATTGLGLGIALGKEDSDDGGQDANANEHKLAQSRSSSHIRIDVESPLRVSPSEDPTMYTGESGERGIIADAQSFTSSPRSGAMPLPQSPTSMGSGRVQWQLGPSYMQSIGDVGTVRRRPGVPVPRRRTIIVPPKEEPLPGYAALGQRNKDQGLGGFPGPVSLAKRFLQWYSPKLYRRLTNMAVRERAASKEMRWLGESLKDMVIGRNSDFHTEELSDEQLEELGGIEYHALRLLSYIVILYFIGTQMLSFILIAPWLSTSHTYDGVFAAQPRLVNKSWFTLFQIVGAYTGGGMSLVDQGMVPFQKAYLMIFALLFAILAGNHGLPIFLRFVIWLYTKFVKAGSARDLALDFLLDHPRRCFLYLFPSHVTWYLVATLVFFTISELICFIVLDIGLEVTESLPPWTRVVAGLFQSFAVRASGFPIVSIASLAPSFQFLCIIMMYIAIYPVALSIRSTNVYEEKSLGVFEAAPEDEEEEPNLDEKQPRRERIGKYFGWHLRRQLAFDIWWLVFAIFAICIIERSKIMDDSNAPWFNVFRIVFELVSAFGGIGLTLGIPTENFGFSGAFGPVSKIVVIIIMVRGRHRGLPVAIDRAILLPEDLKPTKQSGQAEQGVEPPQPEVADLTEKEKIHQA</sequence>
<evidence type="ECO:0000256" key="4">
    <source>
        <dbReference type="ARBA" id="ARBA00022692"/>
    </source>
</evidence>
<proteinExistence type="predicted"/>
<dbReference type="STRING" id="154538.A0A1M2W006"/>
<feature type="transmembrane region" description="Helical" evidence="10">
    <location>
        <begin position="24"/>
        <end position="46"/>
    </location>
</feature>
<dbReference type="AlphaFoldDB" id="A0A1M2W006"/>
<feature type="transmembrane region" description="Helical" evidence="10">
    <location>
        <begin position="723"/>
        <end position="742"/>
    </location>
</feature>
<feature type="transmembrane region" description="Helical" evidence="10">
    <location>
        <begin position="397"/>
        <end position="421"/>
    </location>
</feature>
<dbReference type="OrthoDB" id="9999863at2759"/>
<comment type="subcellular location">
    <subcellularLocation>
        <location evidence="1">Membrane</location>
        <topology evidence="1">Multi-pass membrane protein</topology>
    </subcellularLocation>
</comment>
<feature type="transmembrane region" description="Helical" evidence="10">
    <location>
        <begin position="665"/>
        <end position="682"/>
    </location>
</feature>
<evidence type="ECO:0000256" key="3">
    <source>
        <dbReference type="ARBA" id="ARBA00022538"/>
    </source>
</evidence>
<dbReference type="EMBL" id="MNAD01000421">
    <property type="protein sequence ID" value="OJT13197.1"/>
    <property type="molecule type" value="Genomic_DNA"/>
</dbReference>
<evidence type="ECO:0000256" key="9">
    <source>
        <dbReference type="SAM" id="MobiDB-lite"/>
    </source>
</evidence>
<evidence type="ECO:0000256" key="6">
    <source>
        <dbReference type="ARBA" id="ARBA00022989"/>
    </source>
</evidence>